<dbReference type="Proteomes" id="UP000011841">
    <property type="component" value="Chromosome"/>
</dbReference>
<feature type="compositionally biased region" description="Basic and acidic residues" evidence="1">
    <location>
        <begin position="13"/>
        <end position="26"/>
    </location>
</feature>
<accession>M4Z5P3</accession>
<sequence length="62" mass="6708">MTQIPAPAPALAENHEADAKRDDGVREIALNTRFQKTGATAQPGPDSSLPGVHRRDRGRPKH</sequence>
<feature type="region of interest" description="Disordered" evidence="1">
    <location>
        <begin position="1"/>
        <end position="62"/>
    </location>
</feature>
<dbReference type="RefSeq" id="WP_015665545.1">
    <property type="nucleotide sequence ID" value="NC_020453.1"/>
</dbReference>
<dbReference type="STRING" id="1245469.S58_24160"/>
<feature type="compositionally biased region" description="Basic residues" evidence="1">
    <location>
        <begin position="52"/>
        <end position="62"/>
    </location>
</feature>
<protein>
    <submittedName>
        <fullName evidence="2">Uncharacterized protein</fullName>
    </submittedName>
</protein>
<dbReference type="PATRIC" id="fig|1245469.3.peg.2474"/>
<evidence type="ECO:0000313" key="2">
    <source>
        <dbReference type="EMBL" id="BAM88422.1"/>
    </source>
</evidence>
<gene>
    <name evidence="2" type="ORF">S58_24160</name>
</gene>
<reference evidence="2 3" key="1">
    <citation type="journal article" date="2013" name="Appl. Environ. Microbiol.">
        <title>Genome analysis suggests that the soil oligotrophic bacterium Agromonas oligotrophica (Bradyrhizobium oligotrophicum) is a nitrogen-fixing symbiont of Aeschynomene indica.</title>
        <authorList>
            <person name="Okubo T."/>
            <person name="Fukushima S."/>
            <person name="Itakura M."/>
            <person name="Oshima K."/>
            <person name="Longtonglang A."/>
            <person name="Teaumroong N."/>
            <person name="Mitsui H."/>
            <person name="Hattori M."/>
            <person name="Hattori R."/>
            <person name="Hattori T."/>
            <person name="Minamisawa K."/>
        </authorList>
    </citation>
    <scope>NUCLEOTIDE SEQUENCE [LARGE SCALE GENOMIC DNA]</scope>
    <source>
        <strain evidence="2 3">S58</strain>
    </source>
</reference>
<evidence type="ECO:0000256" key="1">
    <source>
        <dbReference type="SAM" id="MobiDB-lite"/>
    </source>
</evidence>
<dbReference type="AlphaFoldDB" id="M4Z5P3"/>
<dbReference type="HOGENOM" id="CLU_2895168_0_0_5"/>
<dbReference type="GeneID" id="301821216"/>
<dbReference type="EMBL" id="AP012603">
    <property type="protein sequence ID" value="BAM88422.1"/>
    <property type="molecule type" value="Genomic_DNA"/>
</dbReference>
<organism evidence="2 3">
    <name type="scientific">Bradyrhizobium oligotrophicum S58</name>
    <dbReference type="NCBI Taxonomy" id="1245469"/>
    <lineage>
        <taxon>Bacteria</taxon>
        <taxon>Pseudomonadati</taxon>
        <taxon>Pseudomonadota</taxon>
        <taxon>Alphaproteobacteria</taxon>
        <taxon>Hyphomicrobiales</taxon>
        <taxon>Nitrobacteraceae</taxon>
        <taxon>Bradyrhizobium</taxon>
    </lineage>
</organism>
<keyword evidence="3" id="KW-1185">Reference proteome</keyword>
<proteinExistence type="predicted"/>
<dbReference type="KEGG" id="aol:S58_24160"/>
<name>M4Z5P3_9BRAD</name>
<evidence type="ECO:0000313" key="3">
    <source>
        <dbReference type="Proteomes" id="UP000011841"/>
    </source>
</evidence>